<dbReference type="CDD" id="cd06582">
    <property type="entry name" value="TM_PBP1_LivH_like"/>
    <property type="match status" value="1"/>
</dbReference>
<dbReference type="Pfam" id="PF02653">
    <property type="entry name" value="BPD_transp_2"/>
    <property type="match status" value="1"/>
</dbReference>
<feature type="transmembrane region" description="Helical" evidence="10">
    <location>
        <begin position="197"/>
        <end position="217"/>
    </location>
</feature>
<evidence type="ECO:0000256" key="2">
    <source>
        <dbReference type="ARBA" id="ARBA00022448"/>
    </source>
</evidence>
<evidence type="ECO:0000256" key="3">
    <source>
        <dbReference type="ARBA" id="ARBA00022475"/>
    </source>
</evidence>
<proteinExistence type="inferred from homology"/>
<evidence type="ECO:0000256" key="4">
    <source>
        <dbReference type="ARBA" id="ARBA00022519"/>
    </source>
</evidence>
<feature type="transmembrane region" description="Helical" evidence="10">
    <location>
        <begin position="116"/>
        <end position="136"/>
    </location>
</feature>
<comment type="similarity">
    <text evidence="9">Belongs to the binding-protein-dependent transport system permease family. LivHM subfamily.</text>
</comment>
<feature type="transmembrane region" description="Helical" evidence="10">
    <location>
        <begin position="305"/>
        <end position="326"/>
    </location>
</feature>
<comment type="subcellular location">
    <subcellularLocation>
        <location evidence="1">Cell membrane</location>
        <topology evidence="1">Multi-pass membrane protein</topology>
    </subcellularLocation>
</comment>
<feature type="transmembrane region" description="Helical" evidence="10">
    <location>
        <begin position="21"/>
        <end position="44"/>
    </location>
</feature>
<name>A0ABT0DKZ4_9HYPH</name>
<comment type="caution">
    <text evidence="11">The sequence shown here is derived from an EMBL/GenBank/DDBJ whole genome shotgun (WGS) entry which is preliminary data.</text>
</comment>
<evidence type="ECO:0000256" key="8">
    <source>
        <dbReference type="ARBA" id="ARBA00023136"/>
    </source>
</evidence>
<keyword evidence="5 10" id="KW-0812">Transmembrane</keyword>
<evidence type="ECO:0000256" key="7">
    <source>
        <dbReference type="ARBA" id="ARBA00022989"/>
    </source>
</evidence>
<feature type="transmembrane region" description="Helical" evidence="10">
    <location>
        <begin position="89"/>
        <end position="110"/>
    </location>
</feature>
<organism evidence="11 12">
    <name type="scientific">Ancylobacter koreensis</name>
    <dbReference type="NCBI Taxonomy" id="266121"/>
    <lineage>
        <taxon>Bacteria</taxon>
        <taxon>Pseudomonadati</taxon>
        <taxon>Pseudomonadota</taxon>
        <taxon>Alphaproteobacteria</taxon>
        <taxon>Hyphomicrobiales</taxon>
        <taxon>Xanthobacteraceae</taxon>
        <taxon>Ancylobacter</taxon>
    </lineage>
</organism>
<dbReference type="Proteomes" id="UP001202867">
    <property type="component" value="Unassembled WGS sequence"/>
</dbReference>
<evidence type="ECO:0000256" key="9">
    <source>
        <dbReference type="ARBA" id="ARBA00037998"/>
    </source>
</evidence>
<dbReference type="PANTHER" id="PTHR11795">
    <property type="entry name" value="BRANCHED-CHAIN AMINO ACID TRANSPORT SYSTEM PERMEASE PROTEIN LIVH"/>
    <property type="match status" value="1"/>
</dbReference>
<sequence>MDVGKAAALHIALADWRRRSTWVDMVMLALRVSLLVLVSAGLLLSLAHNEYSAADWLSFAVFGLTLGSIYALISLGYTMVYGVLRMINFAHGDVFMAGAFGALIVADPLIATGSLFAVLALIAVGAATSAAIAALIERVAYRPFRHRGTLAPLICAIGVSFVLQYTVRGFFGTGSRAYHDIPVLDGVVILGPLQVPLVQLFVILAALLAMGALHLLVQHTRLGASMRAVAEDRETAALMGINADRVVTFTFLIGGVMAGTAGVLYALVFKQIHAFMGFAIGIKGFAAAVLGGIGNIPGAMVGGFVLGLAESFGPAALLSGFGIPAPYQLKDAIAYGLLVIILIFRPQGIFGERLAVKRM</sequence>
<evidence type="ECO:0000256" key="6">
    <source>
        <dbReference type="ARBA" id="ARBA00022970"/>
    </source>
</evidence>
<dbReference type="EMBL" id="JALKCG010000002">
    <property type="protein sequence ID" value="MCK0207956.1"/>
    <property type="molecule type" value="Genomic_DNA"/>
</dbReference>
<accession>A0ABT0DKZ4</accession>
<dbReference type="PANTHER" id="PTHR11795:SF371">
    <property type="entry name" value="HIGH-AFFINITY BRANCHED-CHAIN AMINO ACID TRANSPORT SYSTEM PERMEASE PROTEIN LIVH"/>
    <property type="match status" value="1"/>
</dbReference>
<protein>
    <submittedName>
        <fullName evidence="11">Branched-chain amino acid ABC transporter permease</fullName>
    </submittedName>
</protein>
<gene>
    <name evidence="11" type="ORF">MWN33_07900</name>
</gene>
<dbReference type="InterPro" id="IPR001851">
    <property type="entry name" value="ABC_transp_permease"/>
</dbReference>
<feature type="transmembrane region" description="Helical" evidence="10">
    <location>
        <begin position="148"/>
        <end position="167"/>
    </location>
</feature>
<keyword evidence="6" id="KW-0029">Amino-acid transport</keyword>
<feature type="transmembrane region" description="Helical" evidence="10">
    <location>
        <begin position="246"/>
        <end position="268"/>
    </location>
</feature>
<keyword evidence="7 10" id="KW-1133">Transmembrane helix</keyword>
<evidence type="ECO:0000313" key="12">
    <source>
        <dbReference type="Proteomes" id="UP001202867"/>
    </source>
</evidence>
<feature type="transmembrane region" description="Helical" evidence="10">
    <location>
        <begin position="56"/>
        <end position="77"/>
    </location>
</feature>
<feature type="transmembrane region" description="Helical" evidence="10">
    <location>
        <begin position="274"/>
        <end position="293"/>
    </location>
</feature>
<keyword evidence="2" id="KW-0813">Transport</keyword>
<reference evidence="12" key="1">
    <citation type="submission" date="2023-07" db="EMBL/GenBank/DDBJ databases">
        <title>Ancylobacter moscoviensis sp. nov., facultatively methylotrophic bacteria from activated sludge and the reclassification of Starkeya novella (Starkey 1934) Kelly et al. 2000 as Ancylobacter novellus comb. nov., Starkeya koreensis Im et al. 2006 as Ancylobacter koreensis comb.nov., Angulomicrobium tetraedrale Vasil'eva et al. 1986 as Ancylobacter tetraedralis comb. nov., Angulomicrobium amanitiforme Fritz et al. 2004 as Ancylobacter amanitiformis comb. nov. and Methylorhabdus multivorans Doronina et al. 1996 as Ancylobacter multivorans comb. nov. and emended description of the genus Ancylobacter.</title>
        <authorList>
            <person name="Doronina N."/>
            <person name="Chemodurova A."/>
            <person name="Grouzdev D."/>
            <person name="Koziaeva V."/>
            <person name="Shi W."/>
            <person name="Wu L."/>
            <person name="Kaparullina E."/>
        </authorList>
    </citation>
    <scope>NUCLEOTIDE SEQUENCE [LARGE SCALE GENOMIC DNA]</scope>
    <source>
        <strain evidence="12">Jip08</strain>
    </source>
</reference>
<keyword evidence="4" id="KW-0997">Cell inner membrane</keyword>
<feature type="transmembrane region" description="Helical" evidence="10">
    <location>
        <begin position="332"/>
        <end position="350"/>
    </location>
</feature>
<keyword evidence="12" id="KW-1185">Reference proteome</keyword>
<dbReference type="InterPro" id="IPR052157">
    <property type="entry name" value="BCAA_transport_permease"/>
</dbReference>
<evidence type="ECO:0000256" key="10">
    <source>
        <dbReference type="SAM" id="Phobius"/>
    </source>
</evidence>
<evidence type="ECO:0000256" key="1">
    <source>
        <dbReference type="ARBA" id="ARBA00004651"/>
    </source>
</evidence>
<evidence type="ECO:0000256" key="5">
    <source>
        <dbReference type="ARBA" id="ARBA00022692"/>
    </source>
</evidence>
<keyword evidence="3" id="KW-1003">Cell membrane</keyword>
<keyword evidence="8 10" id="KW-0472">Membrane</keyword>
<evidence type="ECO:0000313" key="11">
    <source>
        <dbReference type="EMBL" id="MCK0207956.1"/>
    </source>
</evidence>
<dbReference type="RefSeq" id="WP_247199951.1">
    <property type="nucleotide sequence ID" value="NZ_JALKCG010000002.1"/>
</dbReference>